<evidence type="ECO:0008006" key="3">
    <source>
        <dbReference type="Google" id="ProtNLM"/>
    </source>
</evidence>
<evidence type="ECO:0000313" key="1">
    <source>
        <dbReference type="EMBL" id="WQJ53073.1"/>
    </source>
</evidence>
<name>A0ABZ0Z1K6_9CAUD</name>
<dbReference type="EMBL" id="OR769222">
    <property type="protein sequence ID" value="WQJ53073.1"/>
    <property type="molecule type" value="Genomic_DNA"/>
</dbReference>
<protein>
    <recommendedName>
        <fullName evidence="3">Tail sheath protein</fullName>
    </recommendedName>
</protein>
<sequence>MAKKVSVYSAGEAPNKTLVGNTTINADSYDLNGYPITFGVGEGSYGTLATIADKYDGKIRFVYNVQDSSNITSDSGAIYVENKLVSSKILDIKTDAVIHTIDGVEVVDTPAKNVTVKYIDGYDIKTLTFGVVDSTIVEALAAKVGKLEAWAKSEVITATDGGAVTVTASTNKTGFKSYKVGVNVDEDSVKIIDNKLAVAKYEIKKLAAADQNKNFAAQYQLMSIDPSTGQSKAVGDTINIMKDFLLKSAHVCVFNKNADGTNYDGSADQEITTVEVYAAVKDPAYADITLTDSEGNKIYLEKAPVDKGLYIGHTYLHLILNTIPTDEVVGDDSELTEGNDTSTDVYLDFTEIMDAASFQEIIITIKDFEARLGKIEEGYINSIIEELKTEGSQFNTVKITKASGDISTYATTETTFDIPNQTYYNAVDSNFTTLQENDKYLAGLLAWTGLE</sequence>
<evidence type="ECO:0000313" key="2">
    <source>
        <dbReference type="Proteomes" id="UP001349343"/>
    </source>
</evidence>
<accession>A0ABZ0Z1K6</accession>
<keyword evidence="2" id="KW-1185">Reference proteome</keyword>
<proteinExistence type="predicted"/>
<organism evidence="1 2">
    <name type="scientific">phage Lak_Megaphage_RVC_JS4_GC31</name>
    <dbReference type="NCBI Taxonomy" id="3109228"/>
    <lineage>
        <taxon>Viruses</taxon>
        <taxon>Duplodnaviria</taxon>
        <taxon>Heunggongvirae</taxon>
        <taxon>Uroviricota</taxon>
        <taxon>Caudoviricetes</taxon>
        <taxon>Caudoviricetes code 15 clade</taxon>
    </lineage>
</organism>
<reference evidence="1 2" key="1">
    <citation type="submission" date="2023-11" db="EMBL/GenBank/DDBJ databases">
        <authorList>
            <person name="Cook R."/>
            <person name="Crisci M."/>
            <person name="Pye H."/>
            <person name="Adriaenssens E."/>
            <person name="Santini J."/>
        </authorList>
    </citation>
    <scope>NUCLEOTIDE SEQUENCE [LARGE SCALE GENOMIC DNA]</scope>
    <source>
        <strain evidence="1">Lak_Megaphage_RVC_JS4_GC31</strain>
    </source>
</reference>
<dbReference type="Proteomes" id="UP001349343">
    <property type="component" value="Segment"/>
</dbReference>